<protein>
    <submittedName>
        <fullName evidence="6">MCM family protein</fullName>
    </submittedName>
</protein>
<keyword evidence="3" id="KW-0238">DNA-binding</keyword>
<sequence>MTLNPPPELDPHQDTHRWTAERLWCATYQDLGSPQQVQDRFQRHLLKTTTCRQALHRLLQHKTNQNSRDYSLELDAFEILQADPVLGHLLLRFPNTLVPVLEKSIVSAQRELKRQLEDDDEEEDQHNRYNNNNNNNRNTSTDFDDDISDEEGEQPSHLQQLSVKGESGTRVHGRIVHLPPSCCRTSIAAMEATDVGKIIQLSGTCVRTGPVQMYESARTYKCTGKKGCSRTFIQYADLEERHNAMVVPERCTLFLENGMRCSGTNLQLQEGESVHTDYQEIKIQEQAAKLSVGNIPRSLMIKLQHDLVDTCHPGDEIVVVGNLLAQWQQSAIPGLECQVGMALKAHSVRVVQENGASAWQQTDKESSSMGELEKFKKEFDTYWEKGRQTPIASRDFICKAICPKLYGLTIIKLALLITLIGGVAAQEKGDDEQGENYGSKEGMEHENASKPQPFRVVQTETSSPAAMPVFCDNNNNNNSAPGSSVRRQQQQQNTTVKTKRRDMSHMLLIGDPGTGKSQILRFAAALCPRAVLTTGVGTTSAGLTCAAVREGNDRSYSLEAGALVLADKSVCCIDEFGCIRNEDRLSILEALEQQSISVAKAGIVCKLQCRATVIGVMNPRNCIYDNQQSLSQNTGLGTPLLSRFDLIFKMVDSSDPARDEKVTHYLLDRAIVGAGFECANSKSCVASEDIPWSIEKLRAYIAIVKDRFQPEISEDAAILLERHYRKVRSAQTFTIPVTVRFLESLIRLTQAHARLMYRDVAELEDAVAVLRVMECSAYAYGGFDGNVPDSENVLYCDPLDMDTPNLESPDDEFLVFQYHILNRYDMLDRMDENARNKVVEYLRVDTNNGQDWRNIDHPRDFQANIFQDHYGRSYFSPAPKTPTGKRRRF</sequence>
<evidence type="ECO:0000313" key="6">
    <source>
        <dbReference type="EMBL" id="KAG7346128.1"/>
    </source>
</evidence>
<dbReference type="InterPro" id="IPR031327">
    <property type="entry name" value="MCM"/>
</dbReference>
<evidence type="ECO:0000259" key="5">
    <source>
        <dbReference type="PROSITE" id="PS50051"/>
    </source>
</evidence>
<dbReference type="Pfam" id="PF17855">
    <property type="entry name" value="MCM_lid"/>
    <property type="match status" value="1"/>
</dbReference>
<dbReference type="EMBL" id="JAGRRH010000021">
    <property type="protein sequence ID" value="KAG7346128.1"/>
    <property type="molecule type" value="Genomic_DNA"/>
</dbReference>
<feature type="compositionally biased region" description="Low complexity" evidence="4">
    <location>
        <begin position="128"/>
        <end position="138"/>
    </location>
</feature>
<feature type="compositionally biased region" description="Acidic residues" evidence="4">
    <location>
        <begin position="142"/>
        <end position="153"/>
    </location>
</feature>
<dbReference type="Pfam" id="PF00493">
    <property type="entry name" value="MCM"/>
    <property type="match status" value="1"/>
</dbReference>
<evidence type="ECO:0000256" key="3">
    <source>
        <dbReference type="ARBA" id="ARBA00023125"/>
    </source>
</evidence>
<dbReference type="PANTHER" id="PTHR11630">
    <property type="entry name" value="DNA REPLICATION LICENSING FACTOR MCM FAMILY MEMBER"/>
    <property type="match status" value="1"/>
</dbReference>
<name>A0A9K3KNG4_9STRA</name>
<dbReference type="PROSITE" id="PS50051">
    <property type="entry name" value="MCM_2"/>
    <property type="match status" value="1"/>
</dbReference>
<feature type="region of interest" description="Disordered" evidence="4">
    <location>
        <begin position="114"/>
        <end position="170"/>
    </location>
</feature>
<dbReference type="GO" id="GO:0003697">
    <property type="term" value="F:single-stranded DNA binding"/>
    <property type="evidence" value="ECO:0007669"/>
    <property type="project" value="TreeGrafter"/>
</dbReference>
<keyword evidence="1" id="KW-0547">Nucleotide-binding</keyword>
<dbReference type="OrthoDB" id="271325at2759"/>
<gene>
    <name evidence="6" type="ORF">IV203_005196</name>
</gene>
<dbReference type="GO" id="GO:0042555">
    <property type="term" value="C:MCM complex"/>
    <property type="evidence" value="ECO:0007669"/>
    <property type="project" value="TreeGrafter"/>
</dbReference>
<evidence type="ECO:0000313" key="7">
    <source>
        <dbReference type="Proteomes" id="UP000693970"/>
    </source>
</evidence>
<dbReference type="Pfam" id="PF17207">
    <property type="entry name" value="MCM_OB"/>
    <property type="match status" value="1"/>
</dbReference>
<dbReference type="InterPro" id="IPR041562">
    <property type="entry name" value="MCM_lid"/>
</dbReference>
<comment type="caution">
    <text evidence="6">The sequence shown here is derived from an EMBL/GenBank/DDBJ whole genome shotgun (WGS) entry which is preliminary data.</text>
</comment>
<dbReference type="SMART" id="SM00350">
    <property type="entry name" value="MCM"/>
    <property type="match status" value="1"/>
</dbReference>
<feature type="compositionally biased region" description="Low complexity" evidence="4">
    <location>
        <begin position="485"/>
        <end position="496"/>
    </location>
</feature>
<dbReference type="InterPro" id="IPR003593">
    <property type="entry name" value="AAA+_ATPase"/>
</dbReference>
<keyword evidence="7" id="KW-1185">Reference proteome</keyword>
<dbReference type="GO" id="GO:0017116">
    <property type="term" value="F:single-stranded DNA helicase activity"/>
    <property type="evidence" value="ECO:0007669"/>
    <property type="project" value="TreeGrafter"/>
</dbReference>
<accession>A0A9K3KNG4</accession>
<dbReference type="GO" id="GO:0016787">
    <property type="term" value="F:hydrolase activity"/>
    <property type="evidence" value="ECO:0007669"/>
    <property type="project" value="UniProtKB-KW"/>
</dbReference>
<dbReference type="InterPro" id="IPR033762">
    <property type="entry name" value="MCM_OB"/>
</dbReference>
<organism evidence="6 7">
    <name type="scientific">Nitzschia inconspicua</name>
    <dbReference type="NCBI Taxonomy" id="303405"/>
    <lineage>
        <taxon>Eukaryota</taxon>
        <taxon>Sar</taxon>
        <taxon>Stramenopiles</taxon>
        <taxon>Ochrophyta</taxon>
        <taxon>Bacillariophyta</taxon>
        <taxon>Bacillariophyceae</taxon>
        <taxon>Bacillariophycidae</taxon>
        <taxon>Bacillariales</taxon>
        <taxon>Bacillariaceae</taxon>
        <taxon>Nitzschia</taxon>
    </lineage>
</organism>
<evidence type="ECO:0000256" key="1">
    <source>
        <dbReference type="ARBA" id="ARBA00022741"/>
    </source>
</evidence>
<dbReference type="Proteomes" id="UP000693970">
    <property type="component" value="Unassembled WGS sequence"/>
</dbReference>
<proteinExistence type="predicted"/>
<dbReference type="PANTHER" id="PTHR11630:SF48">
    <property type="entry name" value="DNA HELICASE MCM9"/>
    <property type="match status" value="1"/>
</dbReference>
<reference evidence="6" key="2">
    <citation type="submission" date="2021-04" db="EMBL/GenBank/DDBJ databases">
        <authorList>
            <person name="Podell S."/>
        </authorList>
    </citation>
    <scope>NUCLEOTIDE SEQUENCE</scope>
    <source>
        <strain evidence="6">Hildebrandi</strain>
    </source>
</reference>
<feature type="region of interest" description="Disordered" evidence="4">
    <location>
        <begin position="427"/>
        <end position="451"/>
    </location>
</feature>
<dbReference type="GO" id="GO:0005524">
    <property type="term" value="F:ATP binding"/>
    <property type="evidence" value="ECO:0007669"/>
    <property type="project" value="UniProtKB-KW"/>
</dbReference>
<feature type="domain" description="MCM C-terminal AAA(+) ATPase" evidence="5">
    <location>
        <begin position="393"/>
        <end position="666"/>
    </location>
</feature>
<evidence type="ECO:0000256" key="2">
    <source>
        <dbReference type="ARBA" id="ARBA00022840"/>
    </source>
</evidence>
<reference evidence="6" key="1">
    <citation type="journal article" date="2021" name="Sci. Rep.">
        <title>Diploid genomic architecture of Nitzschia inconspicua, an elite biomass production diatom.</title>
        <authorList>
            <person name="Oliver A."/>
            <person name="Podell S."/>
            <person name="Pinowska A."/>
            <person name="Traller J.C."/>
            <person name="Smith S.R."/>
            <person name="McClure R."/>
            <person name="Beliaev A."/>
            <person name="Bohutskyi P."/>
            <person name="Hill E.A."/>
            <person name="Rabines A."/>
            <person name="Zheng H."/>
            <person name="Allen L.Z."/>
            <person name="Kuo A."/>
            <person name="Grigoriev I.V."/>
            <person name="Allen A.E."/>
            <person name="Hazlebeck D."/>
            <person name="Allen E.E."/>
        </authorList>
    </citation>
    <scope>NUCLEOTIDE SEQUENCE</scope>
    <source>
        <strain evidence="6">Hildebrandi</strain>
    </source>
</reference>
<feature type="region of interest" description="Disordered" evidence="4">
    <location>
        <begin position="466"/>
        <end position="500"/>
    </location>
</feature>
<evidence type="ECO:0000256" key="4">
    <source>
        <dbReference type="SAM" id="MobiDB-lite"/>
    </source>
</evidence>
<dbReference type="GO" id="GO:0005634">
    <property type="term" value="C:nucleus"/>
    <property type="evidence" value="ECO:0007669"/>
    <property type="project" value="UniProtKB-SubCell"/>
</dbReference>
<dbReference type="GO" id="GO:0000724">
    <property type="term" value="P:double-strand break repair via homologous recombination"/>
    <property type="evidence" value="ECO:0007669"/>
    <property type="project" value="TreeGrafter"/>
</dbReference>
<keyword evidence="2" id="KW-0067">ATP-binding</keyword>
<dbReference type="AlphaFoldDB" id="A0A9K3KNG4"/>
<dbReference type="SMART" id="SM00382">
    <property type="entry name" value="AAA"/>
    <property type="match status" value="1"/>
</dbReference>
<dbReference type="InterPro" id="IPR001208">
    <property type="entry name" value="MCM_dom"/>
</dbReference>